<gene>
    <name evidence="1" type="ORF">HPBE_LOCUS8258</name>
</gene>
<evidence type="ECO:0000313" key="2">
    <source>
        <dbReference type="Proteomes" id="UP000050761"/>
    </source>
</evidence>
<evidence type="ECO:0000313" key="3">
    <source>
        <dbReference type="WBParaSite" id="HPBE_0000825701-mRNA-1"/>
    </source>
</evidence>
<evidence type="ECO:0000313" key="1">
    <source>
        <dbReference type="EMBL" id="VDO75601.1"/>
    </source>
</evidence>
<keyword evidence="2" id="KW-1185">Reference proteome</keyword>
<reference evidence="1 2" key="1">
    <citation type="submission" date="2018-11" db="EMBL/GenBank/DDBJ databases">
        <authorList>
            <consortium name="Pathogen Informatics"/>
        </authorList>
    </citation>
    <scope>NUCLEOTIDE SEQUENCE [LARGE SCALE GENOMIC DNA]</scope>
</reference>
<accession>A0A3P7XME3</accession>
<protein>
    <submittedName>
        <fullName evidence="3">Coiled-coil domain-containing protein</fullName>
    </submittedName>
</protein>
<proteinExistence type="predicted"/>
<dbReference type="OrthoDB" id="5811364at2759"/>
<organism evidence="1">
    <name type="scientific">Heligmosomoides polygyrus</name>
    <name type="common">Parasitic roundworm</name>
    <dbReference type="NCBI Taxonomy" id="6339"/>
    <lineage>
        <taxon>Eukaryota</taxon>
        <taxon>Metazoa</taxon>
        <taxon>Ecdysozoa</taxon>
        <taxon>Nematoda</taxon>
        <taxon>Chromadorea</taxon>
        <taxon>Rhabditida</taxon>
        <taxon>Rhabditina</taxon>
        <taxon>Rhabditomorpha</taxon>
        <taxon>Strongyloidea</taxon>
        <taxon>Heligmosomidae</taxon>
        <taxon>Heligmosomoides</taxon>
    </lineage>
</organism>
<sequence>MTEVVDGAKDEGFGEIDLNDGFSYDIDLIAEELEYFKAKQQGKDDGNISDTDSAIHTTPRVWYPLPVPVTESNGLQESTKTFVVSERALKLKNLHKVELLRYRSCGEQYILSADRLVFHLLAFIDLRERGQGAYDDPPLFSVCNDAILLNIVAPYYSTHMALRELVDFADRLEWSRDLPAFWEVFLVFIREFFADYRVSLSELRKQKRLSVAGLLESTAEFRDAVHLLHSLTCCWFEVHQFEWIHVELAWNNFFAMMDERSALTKAEAAIVTCLQKAYGGALLRVMDHIYSFGQVPKNWERHFILYNNVSDPELLITQSETDFIPMLWSDDLLLTVLRGAQARVRLRAEIDVVPVFSKAFYEELDVTAIPDETFIPFHEFRHAFEKAAAKLTCELSNELLVTVRAAGLIDYWADMKEVTCGSVAHCFASFVYGCTSNPSAIGALDVKELYRTALLRGGVSPARAIKWRLTQSAMAETDHCIQCDLERPLNYVFKKSLIPAMNGCMDNLFKIFRVAELLTSVSSDRKTAEDYKQVDEERSVAERRVRHMTFLVSKLLNLISIIKDLSVSNDLTIETLVRWHKTTVRSIEFLALVGKTMPVDSVFHALYLRLKYTRENVRYPASDVA</sequence>
<dbReference type="EMBL" id="UZAH01026101">
    <property type="protein sequence ID" value="VDO75601.1"/>
    <property type="molecule type" value="Genomic_DNA"/>
</dbReference>
<name>A0A3P7XME3_HELPZ</name>
<dbReference type="AlphaFoldDB" id="A0A3P7XME3"/>
<dbReference type="Proteomes" id="UP000050761">
    <property type="component" value="Unassembled WGS sequence"/>
</dbReference>
<dbReference type="WBParaSite" id="HPBE_0000825701-mRNA-1">
    <property type="protein sequence ID" value="HPBE_0000825701-mRNA-1"/>
    <property type="gene ID" value="HPBE_0000825701"/>
</dbReference>
<reference evidence="3" key="2">
    <citation type="submission" date="2019-09" db="UniProtKB">
        <authorList>
            <consortium name="WormBaseParasite"/>
        </authorList>
    </citation>
    <scope>IDENTIFICATION</scope>
</reference>